<dbReference type="GO" id="GO:0006654">
    <property type="term" value="P:phosphatidic acid biosynthetic process"/>
    <property type="evidence" value="ECO:0007669"/>
    <property type="project" value="TreeGrafter"/>
</dbReference>
<dbReference type="PANTHER" id="PTHR10434:SF66">
    <property type="entry name" value="PHOSPHOLIPID_GLYCEROL ACYLTRANSFERASE DOMAIN-CONTAINING PROTEIN"/>
    <property type="match status" value="1"/>
</dbReference>
<organism evidence="5 6">
    <name type="scientific">Candidatus Babela massiliensis</name>
    <dbReference type="NCBI Taxonomy" id="673862"/>
    <lineage>
        <taxon>Bacteria</taxon>
        <taxon>Candidatus Babelota</taxon>
        <taxon>Candidatus Babeliae</taxon>
        <taxon>Candidatus Babeliales</taxon>
        <taxon>Candidatus Babeliaceae</taxon>
        <taxon>Candidatus Babela</taxon>
    </lineage>
</organism>
<dbReference type="PANTHER" id="PTHR10434">
    <property type="entry name" value="1-ACYL-SN-GLYCEROL-3-PHOSPHATE ACYLTRANSFERASE"/>
    <property type="match status" value="1"/>
</dbReference>
<protein>
    <submittedName>
        <fullName evidence="5">2-acyl-glycerophospho-ethanolamine acyltransferase</fullName>
    </submittedName>
</protein>
<gene>
    <name evidence="5" type="ORF">BABL1_gene_791</name>
</gene>
<name>V6DHK5_9BACT</name>
<dbReference type="CDD" id="cd07989">
    <property type="entry name" value="LPLAT_AGPAT-like"/>
    <property type="match status" value="1"/>
</dbReference>
<reference evidence="5 6" key="1">
    <citation type="journal article" date="2015" name="Biol. Direct">
        <title>Babela massiliensis, a representative of a widespread bacterial phylum with unusual adaptations to parasitism in amoebae.</title>
        <authorList>
            <person name="Pagnier I."/>
            <person name="Yutin N."/>
            <person name="Croce O."/>
            <person name="Makarova K.S."/>
            <person name="Wolf Y.I."/>
            <person name="Benamar S."/>
            <person name="Raoult D."/>
            <person name="Koonin E.V."/>
            <person name="La Scola B."/>
        </authorList>
    </citation>
    <scope>NUCLEOTIDE SEQUENCE [LARGE SCALE GENOMIC DNA]</scope>
    <source>
        <strain evidence="6">BABL1</strain>
    </source>
</reference>
<keyword evidence="3" id="KW-1133">Transmembrane helix</keyword>
<evidence type="ECO:0000313" key="5">
    <source>
        <dbReference type="EMBL" id="CDK31077.1"/>
    </source>
</evidence>
<accession>V6DHK5</accession>
<proteinExistence type="predicted"/>
<dbReference type="AlphaFoldDB" id="V6DHK5"/>
<evidence type="ECO:0000313" key="6">
    <source>
        <dbReference type="Proteomes" id="UP000018769"/>
    </source>
</evidence>
<dbReference type="SUPFAM" id="SSF69593">
    <property type="entry name" value="Glycerol-3-phosphate (1)-acyltransferase"/>
    <property type="match status" value="1"/>
</dbReference>
<feature type="transmembrane region" description="Helical" evidence="3">
    <location>
        <begin position="45"/>
        <end position="65"/>
    </location>
</feature>
<dbReference type="eggNOG" id="COG0204">
    <property type="taxonomic scope" value="Bacteria"/>
</dbReference>
<evidence type="ECO:0000256" key="2">
    <source>
        <dbReference type="ARBA" id="ARBA00023315"/>
    </source>
</evidence>
<evidence type="ECO:0000256" key="1">
    <source>
        <dbReference type="ARBA" id="ARBA00022679"/>
    </source>
</evidence>
<keyword evidence="6" id="KW-1185">Reference proteome</keyword>
<dbReference type="SMART" id="SM00563">
    <property type="entry name" value="PlsC"/>
    <property type="match status" value="1"/>
</dbReference>
<dbReference type="KEGG" id="dpb:BABL1_gene_791"/>
<dbReference type="Pfam" id="PF01553">
    <property type="entry name" value="Acyltransferase"/>
    <property type="match status" value="1"/>
</dbReference>
<keyword evidence="1 5" id="KW-0808">Transferase</keyword>
<dbReference type="InterPro" id="IPR002123">
    <property type="entry name" value="Plipid/glycerol_acylTrfase"/>
</dbReference>
<keyword evidence="2 5" id="KW-0012">Acyltransferase</keyword>
<dbReference type="Proteomes" id="UP000018769">
    <property type="component" value="Chromosome I"/>
</dbReference>
<dbReference type="HOGENOM" id="CLU_1150207_0_0_7"/>
<evidence type="ECO:0000256" key="3">
    <source>
        <dbReference type="SAM" id="Phobius"/>
    </source>
</evidence>
<dbReference type="OrthoDB" id="9803035at2"/>
<feature type="transmembrane region" description="Helical" evidence="3">
    <location>
        <begin position="12"/>
        <end position="33"/>
    </location>
</feature>
<keyword evidence="3" id="KW-0812">Transmembrane</keyword>
<dbReference type="EMBL" id="HG793133">
    <property type="protein sequence ID" value="CDK31077.1"/>
    <property type="molecule type" value="Genomic_DNA"/>
</dbReference>
<dbReference type="GO" id="GO:0003841">
    <property type="term" value="F:1-acylglycerol-3-phosphate O-acyltransferase activity"/>
    <property type="evidence" value="ECO:0007669"/>
    <property type="project" value="TreeGrafter"/>
</dbReference>
<dbReference type="STRING" id="673862.BABL1_gene_791"/>
<dbReference type="RefSeq" id="WP_023793091.1">
    <property type="nucleotide sequence ID" value="NC_023003.1"/>
</dbReference>
<evidence type="ECO:0000259" key="4">
    <source>
        <dbReference type="SMART" id="SM00563"/>
    </source>
</evidence>
<feature type="domain" description="Phospholipid/glycerol acyltransferase" evidence="4">
    <location>
        <begin position="76"/>
        <end position="191"/>
    </location>
</feature>
<keyword evidence="3" id="KW-0472">Membrane</keyword>
<sequence length="241" mass="27953">MQILIILRTLLSYFLGLITAAIFLPIAIIILILPEKIRPTKLFFFLLYLFYEAILRCFLMPIKIIGKENLLKNKAVIFVANHQSALDIPLVGILSQGQPHLWLVLEYYQNKLILGFFIKKLFIAVNQQSKLQSAKSLIKAIRKLLDSPQNLVIFPEGGRFTDGKIHRFFEGFAVITQKTNYPVIPVYLVNNAKIYPPFSFLMYYHEIKAIVGKPMFMESNETPKDFTKRVHNWFEEQLEGK</sequence>